<feature type="transmembrane region" description="Helical" evidence="1">
    <location>
        <begin position="43"/>
        <end position="62"/>
    </location>
</feature>
<organism evidence="2 3">
    <name type="scientific">Candidatus Sungbacteria bacterium RIFCSPHIGHO2_01_FULL_50_25</name>
    <dbReference type="NCBI Taxonomy" id="1802265"/>
    <lineage>
        <taxon>Bacteria</taxon>
        <taxon>Candidatus Sungiibacteriota</taxon>
    </lineage>
</organism>
<evidence type="ECO:0000313" key="2">
    <source>
        <dbReference type="EMBL" id="OGZ96470.1"/>
    </source>
</evidence>
<reference evidence="2 3" key="1">
    <citation type="journal article" date="2016" name="Nat. Commun.">
        <title>Thousands of microbial genomes shed light on interconnected biogeochemical processes in an aquifer system.</title>
        <authorList>
            <person name="Anantharaman K."/>
            <person name="Brown C.T."/>
            <person name="Hug L.A."/>
            <person name="Sharon I."/>
            <person name="Castelle C.J."/>
            <person name="Probst A.J."/>
            <person name="Thomas B.C."/>
            <person name="Singh A."/>
            <person name="Wilkins M.J."/>
            <person name="Karaoz U."/>
            <person name="Brodie E.L."/>
            <person name="Williams K.H."/>
            <person name="Hubbard S.S."/>
            <person name="Banfield J.F."/>
        </authorList>
    </citation>
    <scope>NUCLEOTIDE SEQUENCE [LARGE SCALE GENOMIC DNA]</scope>
</reference>
<evidence type="ECO:0000256" key="1">
    <source>
        <dbReference type="SAM" id="Phobius"/>
    </source>
</evidence>
<comment type="caution">
    <text evidence="2">The sequence shown here is derived from an EMBL/GenBank/DDBJ whole genome shotgun (WGS) entry which is preliminary data.</text>
</comment>
<name>A0A1G2KDF0_9BACT</name>
<sequence length="370" mass="40185">MKFQIQNSKHVFWSFEFRSLNIVWNLMLGALNSRSHKNANGFGLVEIVVAVGIISITLFALLQTELVAIKLLRTEKENLEAMLLAEESLEAVRSIRDESWTTQIATLTDGALYHPVVENGKWKLSAGSSTVISGKYQRSVTFKTALRNVRDQIAASGTADPDTKEVTAIVSWGSGKQKTLTAYITNFLSSITPRAEAKTFFFENGTTDANLAAFPSQNAGDGDPSQSFTTGGAAVTVTKAELYIKKVGTNLSDIYLEIRESPTGNILGTSTIITGSAISTSTLSWVSFRFPDFVALVPNQSYTLRLGSIPPSTSAGSGSAGPLHWGYQQTASSPYSGGVARRYIGRLSNPSDQGQLLDQYDYSFRVYTLQ</sequence>
<keyword evidence="1" id="KW-0812">Transmembrane</keyword>
<evidence type="ECO:0000313" key="3">
    <source>
        <dbReference type="Proteomes" id="UP000178574"/>
    </source>
</evidence>
<dbReference type="Proteomes" id="UP000178574">
    <property type="component" value="Unassembled WGS sequence"/>
</dbReference>
<dbReference type="EMBL" id="MHQD01000011">
    <property type="protein sequence ID" value="OGZ96470.1"/>
    <property type="molecule type" value="Genomic_DNA"/>
</dbReference>
<proteinExistence type="predicted"/>
<keyword evidence="1" id="KW-1133">Transmembrane helix</keyword>
<protein>
    <submittedName>
        <fullName evidence="2">Uncharacterized protein</fullName>
    </submittedName>
</protein>
<accession>A0A1G2KDF0</accession>
<dbReference type="AlphaFoldDB" id="A0A1G2KDF0"/>
<keyword evidence="1" id="KW-0472">Membrane</keyword>
<gene>
    <name evidence="2" type="ORF">A2847_00280</name>
</gene>